<comment type="subcellular location">
    <subcellularLocation>
        <location evidence="1">Cytoplasm</location>
    </subcellularLocation>
</comment>
<dbReference type="InterPro" id="IPR017907">
    <property type="entry name" value="Znf_RING_CS"/>
</dbReference>
<feature type="compositionally biased region" description="Polar residues" evidence="6">
    <location>
        <begin position="685"/>
        <end position="698"/>
    </location>
</feature>
<keyword evidence="2" id="KW-0963">Cytoplasm</keyword>
<dbReference type="PROSITE" id="PS50089">
    <property type="entry name" value="ZF_RING_2"/>
    <property type="match status" value="1"/>
</dbReference>
<feature type="region of interest" description="Disordered" evidence="6">
    <location>
        <begin position="1"/>
        <end position="28"/>
    </location>
</feature>
<protein>
    <submittedName>
        <fullName evidence="8">RING finger protein 10 isoform X1</fullName>
    </submittedName>
</protein>
<dbReference type="GO" id="GO:0005737">
    <property type="term" value="C:cytoplasm"/>
    <property type="evidence" value="ECO:0007669"/>
    <property type="project" value="UniProtKB-SubCell"/>
</dbReference>
<dbReference type="AlphaFoldDB" id="A0A1U8Q2S6"/>
<dbReference type="PROSITE" id="PS00518">
    <property type="entry name" value="ZF_RING_1"/>
    <property type="match status" value="1"/>
</dbReference>
<dbReference type="Pfam" id="PF00097">
    <property type="entry name" value="zf-C3HC4"/>
    <property type="match status" value="1"/>
</dbReference>
<dbReference type="InterPro" id="IPR018957">
    <property type="entry name" value="Znf_C3HC4_RING-type"/>
</dbReference>
<dbReference type="GO" id="GO:0045944">
    <property type="term" value="P:positive regulation of transcription by RNA polymerase II"/>
    <property type="evidence" value="ECO:0000318"/>
    <property type="project" value="GO_Central"/>
</dbReference>
<dbReference type="CDD" id="cd16536">
    <property type="entry name" value="RING-HC_RNF10"/>
    <property type="match status" value="1"/>
</dbReference>
<name>A0A1U8Q2S6_NELNU</name>
<dbReference type="SMART" id="SM00184">
    <property type="entry name" value="RING"/>
    <property type="match status" value="1"/>
</dbReference>
<dbReference type="STRING" id="4432.A0A1U8Q2S6"/>
<dbReference type="InterPro" id="IPR001841">
    <property type="entry name" value="Znf_RING"/>
</dbReference>
<dbReference type="SUPFAM" id="SSF57850">
    <property type="entry name" value="RING/U-box"/>
    <property type="match status" value="1"/>
</dbReference>
<dbReference type="OMA" id="PRWKKCP"/>
<dbReference type="GeneID" id="104591857"/>
<feature type="region of interest" description="Disordered" evidence="6">
    <location>
        <begin position="43"/>
        <end position="84"/>
    </location>
</feature>
<evidence type="ECO:0000256" key="4">
    <source>
        <dbReference type="ARBA" id="ARBA00022771"/>
    </source>
</evidence>
<keyword evidence="3" id="KW-0479">Metal-binding</keyword>
<gene>
    <name evidence="8" type="primary">LOC104591857</name>
</gene>
<dbReference type="RefSeq" id="XP_019052321.1">
    <property type="nucleotide sequence ID" value="XM_019196776.1"/>
</dbReference>
<reference evidence="8" key="1">
    <citation type="submission" date="2025-08" db="UniProtKB">
        <authorList>
            <consortium name="RefSeq"/>
        </authorList>
    </citation>
    <scope>IDENTIFICATION</scope>
</reference>
<dbReference type="PANTHER" id="PTHR12983">
    <property type="entry name" value="RING FINGER 10 FAMILY MEMBER"/>
    <property type="match status" value="1"/>
</dbReference>
<dbReference type="InterPro" id="IPR013083">
    <property type="entry name" value="Znf_RING/FYVE/PHD"/>
</dbReference>
<dbReference type="Proteomes" id="UP000189703">
    <property type="component" value="Unplaced"/>
</dbReference>
<dbReference type="FunCoup" id="A0A1U8Q2S6">
    <property type="interactions" value="4290"/>
</dbReference>
<evidence type="ECO:0000256" key="5">
    <source>
        <dbReference type="ARBA" id="ARBA00022833"/>
    </source>
</evidence>
<feature type="region of interest" description="Disordered" evidence="6">
    <location>
        <begin position="673"/>
        <end position="699"/>
    </location>
</feature>
<evidence type="ECO:0000313" key="7">
    <source>
        <dbReference type="Proteomes" id="UP000189703"/>
    </source>
</evidence>
<evidence type="ECO:0000256" key="2">
    <source>
        <dbReference type="ARBA" id="ARBA00022490"/>
    </source>
</evidence>
<feature type="compositionally biased region" description="Polar residues" evidence="6">
    <location>
        <begin position="1"/>
        <end position="25"/>
    </location>
</feature>
<sequence length="751" mass="83189">MSISPTYAQSSEAATSRTLSQSPYSDNGLLQAPERIESRAAVPTHSQTLGSMEIPFSDTSSGHFDGISDPMPSAGTGCGGSSKKVNDLRTPDGKKISFHQSHSACPQCRTSNQGGILRCDHVGSAQPNGKVFGAASSPQNPASGSANISSSTTHSAIRKNQMMSANHLLNFHYDPISRPQPRIPPPRRQHKIKPYNKDLFLQANYKFVVLDSGNYALESRDPDKMLEWEDVICVRYFTPLTVRCPICLESPLCPQITSCGHIFCFPCILQYLLMGEEDHKGECWKKCPLCFMMISSRDLYTIYIENVEQYCVGDHVKFALLTRAKDSVVPFQKNQLGKESLPCSSDELCDSFSKFTLTLDVELSTREAKSELDGWLARAESGLVDDLEKLPYVCAALEQLQQRKKCWTEQHACRSDLALRSAGRSSCEMPFIGGGFMGEPKLLDSSSPEKLDKKDSLFQTADVSESIEGQERVISSPSEERKFLRKQSTGYEDVTERDSYIFYQAIDGQHLILHPLNMKCLLHYFGSYDQLPPRISGKILQLETVTQSEAMRRRYRFLSHFSLTTTFQLCEIDLTEMLPPDALSPFIEEIKKRENQRKRLAKKERQEKIKAEAAAMNAMSIPSNYPHSSYKDTTFSMDDFEALGNSTIPTSGPTIIGERKLFSDVTRLGFAAGHDSPSLKVESSDGLSNTEAATNASGLTGPRSAATLSFANIISTANSSESLDVPKMNGFGKKGKKPTRVLLSTAGGRRY</sequence>
<evidence type="ECO:0000256" key="6">
    <source>
        <dbReference type="SAM" id="MobiDB-lite"/>
    </source>
</evidence>
<dbReference type="OrthoDB" id="302966at2759"/>
<organism evidence="7 8">
    <name type="scientific">Nelumbo nucifera</name>
    <name type="common">Sacred lotus</name>
    <dbReference type="NCBI Taxonomy" id="4432"/>
    <lineage>
        <taxon>Eukaryota</taxon>
        <taxon>Viridiplantae</taxon>
        <taxon>Streptophyta</taxon>
        <taxon>Embryophyta</taxon>
        <taxon>Tracheophyta</taxon>
        <taxon>Spermatophyta</taxon>
        <taxon>Magnoliopsida</taxon>
        <taxon>Proteales</taxon>
        <taxon>Nelumbonaceae</taxon>
        <taxon>Nelumbo</taxon>
    </lineage>
</organism>
<accession>A0A1U8Q2S6</accession>
<proteinExistence type="predicted"/>
<keyword evidence="5" id="KW-0862">Zinc</keyword>
<evidence type="ECO:0000256" key="1">
    <source>
        <dbReference type="ARBA" id="ARBA00004496"/>
    </source>
</evidence>
<evidence type="ECO:0000313" key="8">
    <source>
        <dbReference type="RefSeq" id="XP_019052321.1"/>
    </source>
</evidence>
<dbReference type="GO" id="GO:0008270">
    <property type="term" value="F:zinc ion binding"/>
    <property type="evidence" value="ECO:0007669"/>
    <property type="project" value="UniProtKB-KW"/>
</dbReference>
<keyword evidence="7" id="KW-1185">Reference proteome</keyword>
<dbReference type="GO" id="GO:0000976">
    <property type="term" value="F:transcription cis-regulatory region binding"/>
    <property type="evidence" value="ECO:0000318"/>
    <property type="project" value="GO_Central"/>
</dbReference>
<dbReference type="Gene3D" id="3.30.40.10">
    <property type="entry name" value="Zinc/RING finger domain, C3HC4 (zinc finger)"/>
    <property type="match status" value="1"/>
</dbReference>
<dbReference type="PANTHER" id="PTHR12983:SF9">
    <property type="entry name" value="E3 UBIQUITIN-PROTEIN LIGASE RNF10"/>
    <property type="match status" value="1"/>
</dbReference>
<keyword evidence="4" id="KW-0863">Zinc-finger</keyword>
<evidence type="ECO:0000256" key="3">
    <source>
        <dbReference type="ARBA" id="ARBA00022723"/>
    </source>
</evidence>
<dbReference type="InterPro" id="IPR039739">
    <property type="entry name" value="MAG2/RNF10"/>
</dbReference>